<proteinExistence type="predicted"/>
<evidence type="ECO:0000313" key="3">
    <source>
        <dbReference type="EMBL" id="OWM65957.1"/>
    </source>
</evidence>
<feature type="compositionally biased region" description="Polar residues" evidence="2">
    <location>
        <begin position="25"/>
        <end position="49"/>
    </location>
</feature>
<dbReference type="InterPro" id="IPR018860">
    <property type="entry name" value="APC_suCDC26"/>
</dbReference>
<sequence length="129" mass="13771">MFGGFLSRKKLTGFNLLSDHDTVHVQDNIQTPPKSSRNTNSSRAGSSELWQPIAEKMLRRKPSKIEVAIEDKEELEEARKRAPSAAATSTSSSSSSSSSAASSLLQQLDRSSAAGANPASKSHRIGLSS</sequence>
<protein>
    <submittedName>
        <fullName evidence="3">Uncharacterized protein</fullName>
    </submittedName>
</protein>
<reference evidence="4" key="1">
    <citation type="journal article" date="2017" name="Plant J.">
        <title>The pomegranate (Punica granatum L.) genome and the genomics of punicalagin biosynthesis.</title>
        <authorList>
            <person name="Qin G."/>
            <person name="Xu C."/>
            <person name="Ming R."/>
            <person name="Tang H."/>
            <person name="Guyot R."/>
            <person name="Kramer E.M."/>
            <person name="Hu Y."/>
            <person name="Yi X."/>
            <person name="Qi Y."/>
            <person name="Xu X."/>
            <person name="Gao Z."/>
            <person name="Pan H."/>
            <person name="Jian J."/>
            <person name="Tian Y."/>
            <person name="Yue Z."/>
            <person name="Xu Y."/>
        </authorList>
    </citation>
    <scope>NUCLEOTIDE SEQUENCE [LARGE SCALE GENOMIC DNA]</scope>
    <source>
        <strain evidence="4">cv. Dabenzi</strain>
    </source>
</reference>
<organism evidence="3 4">
    <name type="scientific">Punica granatum</name>
    <name type="common">Pomegranate</name>
    <dbReference type="NCBI Taxonomy" id="22663"/>
    <lineage>
        <taxon>Eukaryota</taxon>
        <taxon>Viridiplantae</taxon>
        <taxon>Streptophyta</taxon>
        <taxon>Embryophyta</taxon>
        <taxon>Tracheophyta</taxon>
        <taxon>Spermatophyta</taxon>
        <taxon>Magnoliopsida</taxon>
        <taxon>eudicotyledons</taxon>
        <taxon>Gunneridae</taxon>
        <taxon>Pentapetalae</taxon>
        <taxon>rosids</taxon>
        <taxon>malvids</taxon>
        <taxon>Myrtales</taxon>
        <taxon>Lythraceae</taxon>
        <taxon>Punica</taxon>
    </lineage>
</organism>
<feature type="region of interest" description="Disordered" evidence="2">
    <location>
        <begin position="19"/>
        <end position="129"/>
    </location>
</feature>
<dbReference type="GO" id="GO:0031145">
    <property type="term" value="P:anaphase-promoting complex-dependent catabolic process"/>
    <property type="evidence" value="ECO:0007669"/>
    <property type="project" value="InterPro"/>
</dbReference>
<dbReference type="AlphaFoldDB" id="A0A218VZE6"/>
<accession>A0A218VZE6</accession>
<feature type="compositionally biased region" description="Low complexity" evidence="2">
    <location>
        <begin position="84"/>
        <end position="103"/>
    </location>
</feature>
<dbReference type="Proteomes" id="UP000197138">
    <property type="component" value="Unassembled WGS sequence"/>
</dbReference>
<keyword evidence="1" id="KW-0833">Ubl conjugation pathway</keyword>
<name>A0A218VZE6_PUNGR</name>
<evidence type="ECO:0000256" key="2">
    <source>
        <dbReference type="SAM" id="MobiDB-lite"/>
    </source>
</evidence>
<evidence type="ECO:0000313" key="4">
    <source>
        <dbReference type="Proteomes" id="UP000197138"/>
    </source>
</evidence>
<dbReference type="Pfam" id="PF10471">
    <property type="entry name" value="ANAPC_CDC26"/>
    <property type="match status" value="1"/>
</dbReference>
<dbReference type="GO" id="GO:0005680">
    <property type="term" value="C:anaphase-promoting complex"/>
    <property type="evidence" value="ECO:0007669"/>
    <property type="project" value="InterPro"/>
</dbReference>
<evidence type="ECO:0000256" key="1">
    <source>
        <dbReference type="ARBA" id="ARBA00022786"/>
    </source>
</evidence>
<dbReference type="EMBL" id="MTKT01005556">
    <property type="protein sequence ID" value="OWM65957.1"/>
    <property type="molecule type" value="Genomic_DNA"/>
</dbReference>
<comment type="caution">
    <text evidence="3">The sequence shown here is derived from an EMBL/GenBank/DDBJ whole genome shotgun (WGS) entry which is preliminary data.</text>
</comment>
<gene>
    <name evidence="3" type="ORF">CDL15_Pgr015382</name>
</gene>